<dbReference type="Pfam" id="PF17932">
    <property type="entry name" value="TetR_C_24"/>
    <property type="match status" value="1"/>
</dbReference>
<organism evidence="6 7">
    <name type="scientific">Corynebacterium hylobatis</name>
    <dbReference type="NCBI Taxonomy" id="1859290"/>
    <lineage>
        <taxon>Bacteria</taxon>
        <taxon>Bacillati</taxon>
        <taxon>Actinomycetota</taxon>
        <taxon>Actinomycetes</taxon>
        <taxon>Mycobacteriales</taxon>
        <taxon>Corynebacteriaceae</taxon>
        <taxon>Corynebacterium</taxon>
    </lineage>
</organism>
<keyword evidence="3" id="KW-0804">Transcription</keyword>
<dbReference type="InterPro" id="IPR009057">
    <property type="entry name" value="Homeodomain-like_sf"/>
</dbReference>
<dbReference type="InterPro" id="IPR050109">
    <property type="entry name" value="HTH-type_TetR-like_transc_reg"/>
</dbReference>
<dbReference type="InterPro" id="IPR001647">
    <property type="entry name" value="HTH_TetR"/>
</dbReference>
<evidence type="ECO:0000313" key="6">
    <source>
        <dbReference type="EMBL" id="RSZ61423.1"/>
    </source>
</evidence>
<dbReference type="Gene3D" id="1.10.357.10">
    <property type="entry name" value="Tetracycline Repressor, domain 2"/>
    <property type="match status" value="1"/>
</dbReference>
<dbReference type="PANTHER" id="PTHR30055">
    <property type="entry name" value="HTH-TYPE TRANSCRIPTIONAL REGULATOR RUTR"/>
    <property type="match status" value="1"/>
</dbReference>
<dbReference type="EMBL" id="RXHJ01000021">
    <property type="protein sequence ID" value="RSZ61423.1"/>
    <property type="molecule type" value="Genomic_DNA"/>
</dbReference>
<dbReference type="PRINTS" id="PR00455">
    <property type="entry name" value="HTHTETR"/>
</dbReference>
<evidence type="ECO:0000256" key="1">
    <source>
        <dbReference type="ARBA" id="ARBA00023015"/>
    </source>
</evidence>
<dbReference type="PROSITE" id="PS50977">
    <property type="entry name" value="HTH_TETR_2"/>
    <property type="match status" value="1"/>
</dbReference>
<dbReference type="AlphaFoldDB" id="A0A3R9ZHH6"/>
<dbReference type="GO" id="GO:0000976">
    <property type="term" value="F:transcription cis-regulatory region binding"/>
    <property type="evidence" value="ECO:0007669"/>
    <property type="project" value="TreeGrafter"/>
</dbReference>
<evidence type="ECO:0000256" key="4">
    <source>
        <dbReference type="PROSITE-ProRule" id="PRU00335"/>
    </source>
</evidence>
<keyword evidence="7" id="KW-1185">Reference proteome</keyword>
<dbReference type="GO" id="GO:0003700">
    <property type="term" value="F:DNA-binding transcription factor activity"/>
    <property type="evidence" value="ECO:0007669"/>
    <property type="project" value="TreeGrafter"/>
</dbReference>
<dbReference type="PANTHER" id="PTHR30055:SF234">
    <property type="entry name" value="HTH-TYPE TRANSCRIPTIONAL REGULATOR BETI"/>
    <property type="match status" value="1"/>
</dbReference>
<feature type="DNA-binding region" description="H-T-H motif" evidence="4">
    <location>
        <begin position="40"/>
        <end position="59"/>
    </location>
</feature>
<dbReference type="InterPro" id="IPR036271">
    <property type="entry name" value="Tet_transcr_reg_TetR-rel_C_sf"/>
</dbReference>
<dbReference type="SUPFAM" id="SSF46689">
    <property type="entry name" value="Homeodomain-like"/>
    <property type="match status" value="1"/>
</dbReference>
<name>A0A3R9ZHH6_9CORY</name>
<feature type="domain" description="HTH tetR-type" evidence="5">
    <location>
        <begin position="17"/>
        <end position="77"/>
    </location>
</feature>
<proteinExistence type="predicted"/>
<protein>
    <submittedName>
        <fullName evidence="6">TetR/AcrR family transcriptional regulator</fullName>
    </submittedName>
</protein>
<accession>A0A3R9ZHH6</accession>
<gene>
    <name evidence="6" type="ORF">EAH68_13215</name>
</gene>
<keyword evidence="1" id="KW-0805">Transcription regulation</keyword>
<evidence type="ECO:0000256" key="2">
    <source>
        <dbReference type="ARBA" id="ARBA00023125"/>
    </source>
</evidence>
<reference evidence="6 7" key="1">
    <citation type="submission" date="2018-12" db="EMBL/GenBank/DDBJ databases">
        <title>YIM 101343 draft genome.</title>
        <authorList>
            <person name="Chen X."/>
        </authorList>
    </citation>
    <scope>NUCLEOTIDE SEQUENCE [LARGE SCALE GENOMIC DNA]</scope>
    <source>
        <strain evidence="6 7">YIM 101343</strain>
    </source>
</reference>
<dbReference type="InterPro" id="IPR041490">
    <property type="entry name" value="KstR2_TetR_C"/>
</dbReference>
<keyword evidence="2 4" id="KW-0238">DNA-binding</keyword>
<comment type="caution">
    <text evidence="6">The sequence shown here is derived from an EMBL/GenBank/DDBJ whole genome shotgun (WGS) entry which is preliminary data.</text>
</comment>
<dbReference type="SUPFAM" id="SSF48498">
    <property type="entry name" value="Tetracyclin repressor-like, C-terminal domain"/>
    <property type="match status" value="1"/>
</dbReference>
<dbReference type="Pfam" id="PF00440">
    <property type="entry name" value="TetR_N"/>
    <property type="match status" value="1"/>
</dbReference>
<sequence>MPSGTAPTTTSNRGRPGYAREDVIRIAVEEFNARGYEATSMGVLAERLGLSKSAIYHHITSKEEILVEATDRALAELSGVVDHALAETDEPVGQLRLLIAGTTRVLCEYPAYVRLLLRLRGNTEVELGIMARRRVITRTLIDVVDRARAEGSLRTDLDSGVVGRLIFGMINSIVEWYQPDGKYSPEDLAALTPQMIFDGIVRDGSASGGAG</sequence>
<dbReference type="RefSeq" id="WP_126121814.1">
    <property type="nucleotide sequence ID" value="NZ_RXHJ01000021.1"/>
</dbReference>
<dbReference type="Gene3D" id="1.10.10.60">
    <property type="entry name" value="Homeodomain-like"/>
    <property type="match status" value="1"/>
</dbReference>
<dbReference type="OrthoDB" id="3190535at2"/>
<evidence type="ECO:0000256" key="3">
    <source>
        <dbReference type="ARBA" id="ARBA00023163"/>
    </source>
</evidence>
<evidence type="ECO:0000313" key="7">
    <source>
        <dbReference type="Proteomes" id="UP000274907"/>
    </source>
</evidence>
<dbReference type="Proteomes" id="UP000274907">
    <property type="component" value="Unassembled WGS sequence"/>
</dbReference>
<evidence type="ECO:0000259" key="5">
    <source>
        <dbReference type="PROSITE" id="PS50977"/>
    </source>
</evidence>